<keyword evidence="5" id="KW-0221">Differentiation</keyword>
<gene>
    <name evidence="8" type="ORF">MEDL_3082</name>
</gene>
<comment type="subcellular location">
    <subcellularLocation>
        <location evidence="1">Cytoplasm</location>
    </subcellularLocation>
</comment>
<feature type="compositionally biased region" description="Low complexity" evidence="6">
    <location>
        <begin position="762"/>
        <end position="772"/>
    </location>
</feature>
<dbReference type="SMART" id="SM00462">
    <property type="entry name" value="PTB"/>
    <property type="match status" value="1"/>
</dbReference>
<dbReference type="InterPro" id="IPR006020">
    <property type="entry name" value="PTB/PI_dom"/>
</dbReference>
<reference evidence="8" key="1">
    <citation type="submission" date="2021-03" db="EMBL/GenBank/DDBJ databases">
        <authorList>
            <person name="Bekaert M."/>
        </authorList>
    </citation>
    <scope>NUCLEOTIDE SEQUENCE</scope>
</reference>
<feature type="compositionally biased region" description="Low complexity" evidence="6">
    <location>
        <begin position="287"/>
        <end position="300"/>
    </location>
</feature>
<feature type="compositionally biased region" description="Low complexity" evidence="6">
    <location>
        <begin position="399"/>
        <end position="424"/>
    </location>
</feature>
<evidence type="ECO:0000256" key="3">
    <source>
        <dbReference type="ARBA" id="ARBA00022490"/>
    </source>
</evidence>
<dbReference type="CDD" id="cd01215">
    <property type="entry name" value="PTB_Dab"/>
    <property type="match status" value="1"/>
</dbReference>
<evidence type="ECO:0000313" key="8">
    <source>
        <dbReference type="EMBL" id="CAG2187647.1"/>
    </source>
</evidence>
<feature type="compositionally biased region" description="Polar residues" evidence="6">
    <location>
        <begin position="809"/>
        <end position="820"/>
    </location>
</feature>
<evidence type="ECO:0000259" key="7">
    <source>
        <dbReference type="PROSITE" id="PS01179"/>
    </source>
</evidence>
<protein>
    <submittedName>
        <fullName evidence="8">DAB2</fullName>
    </submittedName>
</protein>
<sequence>MSTTEEATPATETITVTTVTVTDPTTTTAATTATTPQKPALVFRVNRKIDKNDPLRFQGEGISFNAKMIGTEEVPEARGDKMCQDKIQKLKAEIKALGVHKQRIIVNVSEEGIKLVDVRHGVVEHSHPVHKVSFISRDMSDSRAFGYIFSTEEKKHLFYGIKTEKASEAVVLTLRDLFQVIFERKKKEMEEAKKQQESPENKEEKQDPNVIKLDGELNTESNTDEEPVYSCHQNKKEVFTSWTDQKVPTNNRLVKERAGSSLVDLESELETIGQGIEQMNKLETFFESENPPTSSPSNDPWGSPTSTSTAGGEPTSTSSDLQDIDLFGNKPASPVDKNAILGLFGNQPTMPQNPGMLHAGYAAQPQQGFGGQPQQGFGGQPQQGFGAQPQQQGFGGQPQQGFGAQSQAGFGAQPGAPLTVQTGFGQQGFGGAPGQQGFGVPTSQPGFGAPAANPFGQPAGGFPPVPQRPGFGGPAPNQPNPWGAANSGMPAPTNDPFGEPLLAPQKMQGEGGRDSPKPPADAFGDLCQIKTKSTDKTPKQLFAQQTAATKKPINELAKANQPQVQASSEDPFGTFDSFSLPDAANFKTTPASHDPFDTSFINNPLKAMQHAAFPACNNNANTQNKPDHLHVSSANNGDSDSDNFDMPSPEGPPPPLPPERKIDKIAAIPPAPPPRPLSGTSHQQHSCDKPVPALPPRNMSSESQKTSIIPVPRPRPQSRSLNEKSLGESQSSQSNLSANTQKKVEENNNLNASSADDDKLSIKSSNSSGSSSRFVIEDPFQSNDPFADCDPFNSSDGFSKVFDNNSTDPFSSPFSIQTKGQKSEHLDSSTDPFLAFDFKITNQKRHHLPMTHLIPSLNKTLLKM</sequence>
<dbReference type="PROSITE" id="PS01179">
    <property type="entry name" value="PID"/>
    <property type="match status" value="1"/>
</dbReference>
<evidence type="ECO:0000256" key="1">
    <source>
        <dbReference type="ARBA" id="ARBA00004496"/>
    </source>
</evidence>
<dbReference type="Pfam" id="PF00640">
    <property type="entry name" value="PID"/>
    <property type="match status" value="1"/>
</dbReference>
<feature type="compositionally biased region" description="Low complexity" evidence="6">
    <location>
        <begin position="382"/>
        <end position="392"/>
    </location>
</feature>
<comment type="caution">
    <text evidence="8">The sequence shown here is derived from an EMBL/GenBank/DDBJ whole genome shotgun (WGS) entry which is preliminary data.</text>
</comment>
<dbReference type="AlphaFoldDB" id="A0A8S3PY17"/>
<evidence type="ECO:0000256" key="2">
    <source>
        <dbReference type="ARBA" id="ARBA00022473"/>
    </source>
</evidence>
<dbReference type="PANTHER" id="PTHR47695:SF3">
    <property type="entry name" value="PID DOMAIN-CONTAINING PROTEIN"/>
    <property type="match status" value="1"/>
</dbReference>
<dbReference type="GO" id="GO:0030154">
    <property type="term" value="P:cell differentiation"/>
    <property type="evidence" value="ECO:0007669"/>
    <property type="project" value="UniProtKB-KW"/>
</dbReference>
<dbReference type="PANTHER" id="PTHR47695">
    <property type="entry name" value="PID DOMAIN-CONTAINING PROTEIN"/>
    <property type="match status" value="1"/>
</dbReference>
<evidence type="ECO:0000313" key="9">
    <source>
        <dbReference type="Proteomes" id="UP000683360"/>
    </source>
</evidence>
<proteinExistence type="predicted"/>
<feature type="region of interest" description="Disordered" evidence="6">
    <location>
        <begin position="351"/>
        <end position="601"/>
    </location>
</feature>
<feature type="compositionally biased region" description="Low complexity" evidence="6">
    <location>
        <begin position="632"/>
        <end position="648"/>
    </location>
</feature>
<feature type="compositionally biased region" description="Polar residues" evidence="6">
    <location>
        <begin position="303"/>
        <end position="321"/>
    </location>
</feature>
<feature type="compositionally biased region" description="Polar residues" evidence="6">
    <location>
        <begin position="698"/>
        <end position="707"/>
    </location>
</feature>
<dbReference type="InterPro" id="IPR048561">
    <property type="entry name" value="Dab_PTB"/>
</dbReference>
<evidence type="ECO:0000256" key="4">
    <source>
        <dbReference type="ARBA" id="ARBA00022553"/>
    </source>
</evidence>
<dbReference type="OrthoDB" id="10069833at2759"/>
<dbReference type="Gene3D" id="2.30.29.30">
    <property type="entry name" value="Pleckstrin-homology domain (PH domain)/Phosphotyrosine-binding domain (PTB)"/>
    <property type="match status" value="1"/>
</dbReference>
<feature type="region of interest" description="Disordered" evidence="6">
    <location>
        <begin position="809"/>
        <end position="828"/>
    </location>
</feature>
<accession>A0A8S3PY17</accession>
<feature type="region of interest" description="Disordered" evidence="6">
    <location>
        <begin position="191"/>
        <end position="212"/>
    </location>
</feature>
<feature type="compositionally biased region" description="Gly residues" evidence="6">
    <location>
        <begin position="425"/>
        <end position="437"/>
    </location>
</feature>
<dbReference type="InterPro" id="IPR011993">
    <property type="entry name" value="PH-like_dom_sf"/>
</dbReference>
<keyword evidence="2" id="KW-0217">Developmental protein</keyword>
<dbReference type="Proteomes" id="UP000683360">
    <property type="component" value="Unassembled WGS sequence"/>
</dbReference>
<evidence type="ECO:0000256" key="5">
    <source>
        <dbReference type="ARBA" id="ARBA00022782"/>
    </source>
</evidence>
<feature type="region of interest" description="Disordered" evidence="6">
    <location>
        <begin position="614"/>
        <end position="791"/>
    </location>
</feature>
<feature type="compositionally biased region" description="Gly residues" evidence="6">
    <location>
        <begin position="368"/>
        <end position="381"/>
    </location>
</feature>
<dbReference type="EMBL" id="CAJPWZ010000176">
    <property type="protein sequence ID" value="CAG2187647.1"/>
    <property type="molecule type" value="Genomic_DNA"/>
</dbReference>
<keyword evidence="4" id="KW-0597">Phosphoprotein</keyword>
<evidence type="ECO:0000256" key="6">
    <source>
        <dbReference type="SAM" id="MobiDB-lite"/>
    </source>
</evidence>
<name>A0A8S3PY17_MYTED</name>
<feature type="domain" description="PID" evidence="7">
    <location>
        <begin position="59"/>
        <end position="197"/>
    </location>
</feature>
<dbReference type="SUPFAM" id="SSF50729">
    <property type="entry name" value="PH domain-like"/>
    <property type="match status" value="1"/>
</dbReference>
<feature type="region of interest" description="Disordered" evidence="6">
    <location>
        <begin position="287"/>
        <end position="330"/>
    </location>
</feature>
<keyword evidence="3" id="KW-0963">Cytoplasm</keyword>
<dbReference type="GO" id="GO:0005737">
    <property type="term" value="C:cytoplasm"/>
    <property type="evidence" value="ECO:0007669"/>
    <property type="project" value="UniProtKB-SubCell"/>
</dbReference>
<feature type="compositionally biased region" description="Basic and acidic residues" evidence="6">
    <location>
        <begin position="191"/>
        <end position="207"/>
    </location>
</feature>
<organism evidence="8 9">
    <name type="scientific">Mytilus edulis</name>
    <name type="common">Blue mussel</name>
    <dbReference type="NCBI Taxonomy" id="6550"/>
    <lineage>
        <taxon>Eukaryota</taxon>
        <taxon>Metazoa</taxon>
        <taxon>Spiralia</taxon>
        <taxon>Lophotrochozoa</taxon>
        <taxon>Mollusca</taxon>
        <taxon>Bivalvia</taxon>
        <taxon>Autobranchia</taxon>
        <taxon>Pteriomorphia</taxon>
        <taxon>Mytilida</taxon>
        <taxon>Mytiloidea</taxon>
        <taxon>Mytilidae</taxon>
        <taxon>Mytilinae</taxon>
        <taxon>Mytilus</taxon>
    </lineage>
</organism>
<keyword evidence="9" id="KW-1185">Reference proteome</keyword>
<feature type="compositionally biased region" description="Polar residues" evidence="6">
    <location>
        <begin position="727"/>
        <end position="741"/>
    </location>
</feature>